<gene>
    <name evidence="2" type="ORF">CK503_01085</name>
</gene>
<comment type="caution">
    <text evidence="2">The sequence shown here is derived from an EMBL/GenBank/DDBJ whole genome shotgun (WGS) entry which is preliminary data.</text>
</comment>
<sequence length="69" mass="7739">MTSKKPTDYLEYVSLGGEIAAALSIPIFLGYWLDGYFGLSPWLLLIGCLVGITNIFILIFRLSNRLNKK</sequence>
<name>A0A2A2GFP9_9BACT</name>
<dbReference type="EMBL" id="NSKE01000001">
    <property type="protein sequence ID" value="PAU95685.1"/>
    <property type="molecule type" value="Genomic_DNA"/>
</dbReference>
<evidence type="ECO:0000256" key="1">
    <source>
        <dbReference type="SAM" id="Phobius"/>
    </source>
</evidence>
<accession>A0A2A2GFP9</accession>
<dbReference type="RefSeq" id="WP_095604930.1">
    <property type="nucleotide sequence ID" value="NZ_NSKE01000001.1"/>
</dbReference>
<feature type="transmembrane region" description="Helical" evidence="1">
    <location>
        <begin position="12"/>
        <end position="33"/>
    </location>
</feature>
<keyword evidence="3" id="KW-1185">Reference proteome</keyword>
<dbReference type="Proteomes" id="UP000218831">
    <property type="component" value="Unassembled WGS sequence"/>
</dbReference>
<evidence type="ECO:0008006" key="4">
    <source>
        <dbReference type="Google" id="ProtNLM"/>
    </source>
</evidence>
<dbReference type="InterPro" id="IPR032820">
    <property type="entry name" value="ATPase_put"/>
</dbReference>
<keyword evidence="1" id="KW-1133">Transmembrane helix</keyword>
<protein>
    <recommendedName>
        <fullName evidence="4">AtpZ/AtpI family protein</fullName>
    </recommendedName>
</protein>
<feature type="transmembrane region" description="Helical" evidence="1">
    <location>
        <begin position="39"/>
        <end position="60"/>
    </location>
</feature>
<evidence type="ECO:0000313" key="3">
    <source>
        <dbReference type="Proteomes" id="UP000218831"/>
    </source>
</evidence>
<organism evidence="2 3">
    <name type="scientific">Fodinibius salipaludis</name>
    <dbReference type="NCBI Taxonomy" id="2032627"/>
    <lineage>
        <taxon>Bacteria</taxon>
        <taxon>Pseudomonadati</taxon>
        <taxon>Balneolota</taxon>
        <taxon>Balneolia</taxon>
        <taxon>Balneolales</taxon>
        <taxon>Balneolaceae</taxon>
        <taxon>Fodinibius</taxon>
    </lineage>
</organism>
<dbReference type="OrthoDB" id="9798708at2"/>
<evidence type="ECO:0000313" key="2">
    <source>
        <dbReference type="EMBL" id="PAU95685.1"/>
    </source>
</evidence>
<keyword evidence="1" id="KW-0812">Transmembrane</keyword>
<keyword evidence="1" id="KW-0472">Membrane</keyword>
<reference evidence="2 3" key="1">
    <citation type="submission" date="2017-08" db="EMBL/GenBank/DDBJ databases">
        <title>Aliifodinibius alkalisoli sp. nov., isolated from saline alkaline soil.</title>
        <authorList>
            <person name="Liu D."/>
            <person name="Zhang G."/>
        </authorList>
    </citation>
    <scope>NUCLEOTIDE SEQUENCE [LARGE SCALE GENOMIC DNA]</scope>
    <source>
        <strain evidence="2 3">WN023</strain>
    </source>
</reference>
<dbReference type="Pfam" id="PF09527">
    <property type="entry name" value="ATPase_gene1"/>
    <property type="match status" value="1"/>
</dbReference>
<dbReference type="AlphaFoldDB" id="A0A2A2GFP9"/>
<proteinExistence type="predicted"/>